<organism evidence="2 3">
    <name type="scientific">Streptomyces tirandamycinicus</name>
    <dbReference type="NCBI Taxonomy" id="2174846"/>
    <lineage>
        <taxon>Bacteria</taxon>
        <taxon>Bacillati</taxon>
        <taxon>Actinomycetota</taxon>
        <taxon>Actinomycetes</taxon>
        <taxon>Kitasatosporales</taxon>
        <taxon>Streptomycetaceae</taxon>
        <taxon>Streptomyces</taxon>
    </lineage>
</organism>
<dbReference type="EMBL" id="CP029188">
    <property type="protein sequence ID" value="AWI28343.1"/>
    <property type="molecule type" value="Genomic_DNA"/>
</dbReference>
<dbReference type="RefSeq" id="WP_108905735.1">
    <property type="nucleotide sequence ID" value="NZ_CP029188.1"/>
</dbReference>
<name>A0A2S1SPL7_9ACTN</name>
<feature type="transmembrane region" description="Helical" evidence="1">
    <location>
        <begin position="159"/>
        <end position="179"/>
    </location>
</feature>
<proteinExistence type="predicted"/>
<reference evidence="2 3" key="1">
    <citation type="submission" date="2018-05" db="EMBL/GenBank/DDBJ databases">
        <title>Complete genome sequence of sponge-derived Streptomyces sp. HNM0039.</title>
        <authorList>
            <person name="Huang X."/>
            <person name="Zhou S."/>
        </authorList>
    </citation>
    <scope>NUCLEOTIDE SEQUENCE [LARGE SCALE GENOMIC DNA]</scope>
    <source>
        <strain evidence="2 3">HNM0039</strain>
    </source>
</reference>
<protein>
    <submittedName>
        <fullName evidence="2">Uncharacterized protein</fullName>
    </submittedName>
</protein>
<dbReference type="AlphaFoldDB" id="A0A2S1SPL7"/>
<dbReference type="OrthoDB" id="4193483at2"/>
<sequence length="271" mass="29270">MTRTRSRRAEARRRGRTWWTRAWGLSVALLGAVAALAGVAALSTVPDSVDEVRVFRSARPCAVPVSPSADCLRTYPATVRGTVVEHTARSGLYLLKLDGPRPIPAELDMGDEEPLLRHLRKGDHITVTVWRDYATAVTKDGVTQESGDTPDGLPEFQTALGLGLLAVGGYGGYAGATAVRHARQRSHPGPVALWGRWTVGTVLASMPAGIVGYETETGPVAVVLLWLTLLPVIWLIAGRREGRSRGRHGRAPAPDRTADSTTWLRYLQGRS</sequence>
<keyword evidence="1" id="KW-0812">Transmembrane</keyword>
<evidence type="ECO:0000313" key="3">
    <source>
        <dbReference type="Proteomes" id="UP000244900"/>
    </source>
</evidence>
<dbReference type="Proteomes" id="UP000244900">
    <property type="component" value="Chromosome"/>
</dbReference>
<dbReference type="KEGG" id="stir:DDW44_05715"/>
<feature type="transmembrane region" description="Helical" evidence="1">
    <location>
        <begin position="219"/>
        <end position="237"/>
    </location>
</feature>
<gene>
    <name evidence="2" type="ORF">DDW44_05715</name>
</gene>
<keyword evidence="3" id="KW-1185">Reference proteome</keyword>
<keyword evidence="1" id="KW-1133">Transmembrane helix</keyword>
<accession>A0A2S1SPL7</accession>
<evidence type="ECO:0000256" key="1">
    <source>
        <dbReference type="SAM" id="Phobius"/>
    </source>
</evidence>
<keyword evidence="1" id="KW-0472">Membrane</keyword>
<evidence type="ECO:0000313" key="2">
    <source>
        <dbReference type="EMBL" id="AWI28343.1"/>
    </source>
</evidence>
<feature type="transmembrane region" description="Helical" evidence="1">
    <location>
        <begin position="191"/>
        <end position="213"/>
    </location>
</feature>